<reference evidence="1 2" key="1">
    <citation type="submission" date="2019-08" db="EMBL/GenBank/DDBJ databases">
        <title>Bradymonadales sp. TMQ2.</title>
        <authorList>
            <person name="Liang Q."/>
        </authorList>
    </citation>
    <scope>NUCLEOTIDE SEQUENCE [LARGE SCALE GENOMIC DNA]</scope>
    <source>
        <strain evidence="1 2">TMQ2</strain>
    </source>
</reference>
<dbReference type="EMBL" id="VOSL01000106">
    <property type="protein sequence ID" value="TXD32934.1"/>
    <property type="molecule type" value="Genomic_DNA"/>
</dbReference>
<evidence type="ECO:0000313" key="1">
    <source>
        <dbReference type="EMBL" id="TXD32934.1"/>
    </source>
</evidence>
<protein>
    <submittedName>
        <fullName evidence="1">Uncharacterized protein</fullName>
    </submittedName>
</protein>
<evidence type="ECO:0000313" key="2">
    <source>
        <dbReference type="Proteomes" id="UP000321046"/>
    </source>
</evidence>
<accession>A0A5C6X670</accession>
<dbReference type="OrthoDB" id="5512863at2"/>
<dbReference type="RefSeq" id="WP_146975976.1">
    <property type="nucleotide sequence ID" value="NZ_VOSL01000106.1"/>
</dbReference>
<proteinExistence type="predicted"/>
<dbReference type="AlphaFoldDB" id="A0A5C6X670"/>
<name>A0A5C6X670_9DELT</name>
<organism evidence="1 2">
    <name type="scientific">Lujinxingia vulgaris</name>
    <dbReference type="NCBI Taxonomy" id="2600176"/>
    <lineage>
        <taxon>Bacteria</taxon>
        <taxon>Deltaproteobacteria</taxon>
        <taxon>Bradymonadales</taxon>
        <taxon>Lujinxingiaceae</taxon>
        <taxon>Lujinxingia</taxon>
    </lineage>
</organism>
<sequence>MFIENSLTLSTDALREERLPRYVSAEHAVDHYLRLALQCGGISALDYRSVGLFIQYSPPPEPGHIRDLSTRWELEAAFAEARDRSLEDDWTVWCEVRIHHRAYRDIKGWSKTTVSRKVERVDGRVEEALAERRMLARHRIEHAASIKEGA</sequence>
<dbReference type="Proteomes" id="UP000321046">
    <property type="component" value="Unassembled WGS sequence"/>
</dbReference>
<comment type="caution">
    <text evidence="1">The sequence shown here is derived from an EMBL/GenBank/DDBJ whole genome shotgun (WGS) entry which is preliminary data.</text>
</comment>
<gene>
    <name evidence="1" type="ORF">FRC96_16290</name>
</gene>